<keyword evidence="1" id="KW-0472">Membrane</keyword>
<comment type="caution">
    <text evidence="2">The sequence shown here is derived from an EMBL/GenBank/DDBJ whole genome shotgun (WGS) entry which is preliminary data.</text>
</comment>
<proteinExistence type="predicted"/>
<keyword evidence="1" id="KW-0812">Transmembrane</keyword>
<reference evidence="2 3" key="1">
    <citation type="submission" date="2016-03" db="EMBL/GenBank/DDBJ databases">
        <title>EvidentialGene: Evidence-directed Construction of Genes on Genomes.</title>
        <authorList>
            <person name="Gilbert D.G."/>
            <person name="Choi J.-H."/>
            <person name="Mockaitis K."/>
            <person name="Colbourne J."/>
            <person name="Pfrender M."/>
        </authorList>
    </citation>
    <scope>NUCLEOTIDE SEQUENCE [LARGE SCALE GENOMIC DNA]</scope>
    <source>
        <strain evidence="2 3">Xinb3</strain>
        <tissue evidence="2">Complete organism</tissue>
    </source>
</reference>
<evidence type="ECO:0000313" key="3">
    <source>
        <dbReference type="Proteomes" id="UP000076858"/>
    </source>
</evidence>
<keyword evidence="3" id="KW-1185">Reference proteome</keyword>
<feature type="transmembrane region" description="Helical" evidence="1">
    <location>
        <begin position="37"/>
        <end position="57"/>
    </location>
</feature>
<accession>A0A162Q6Y3</accession>
<name>A0A162Q6Y3_9CRUS</name>
<dbReference type="AlphaFoldDB" id="A0A162Q6Y3"/>
<dbReference type="Proteomes" id="UP000076858">
    <property type="component" value="Unassembled WGS sequence"/>
</dbReference>
<sequence>MSKIQIDSFLVALKMDRRLLFSNFSVNHLENGQRNQFFFFFFRPILLFFLLLGRTCVP</sequence>
<keyword evidence="1" id="KW-1133">Transmembrane helix</keyword>
<organism evidence="2 3">
    <name type="scientific">Daphnia magna</name>
    <dbReference type="NCBI Taxonomy" id="35525"/>
    <lineage>
        <taxon>Eukaryota</taxon>
        <taxon>Metazoa</taxon>
        <taxon>Ecdysozoa</taxon>
        <taxon>Arthropoda</taxon>
        <taxon>Crustacea</taxon>
        <taxon>Branchiopoda</taxon>
        <taxon>Diplostraca</taxon>
        <taxon>Cladocera</taxon>
        <taxon>Anomopoda</taxon>
        <taxon>Daphniidae</taxon>
        <taxon>Daphnia</taxon>
    </lineage>
</organism>
<dbReference type="EMBL" id="LRGB01000389">
    <property type="protein sequence ID" value="KZS19405.1"/>
    <property type="molecule type" value="Genomic_DNA"/>
</dbReference>
<evidence type="ECO:0000313" key="2">
    <source>
        <dbReference type="EMBL" id="KZS19405.1"/>
    </source>
</evidence>
<protein>
    <submittedName>
        <fullName evidence="2">Uncharacterized protein</fullName>
    </submittedName>
</protein>
<gene>
    <name evidence="2" type="ORF">APZ42_014335</name>
</gene>
<evidence type="ECO:0000256" key="1">
    <source>
        <dbReference type="SAM" id="Phobius"/>
    </source>
</evidence>